<sequence length="159" mass="17462">MSIAENTELSISRVFDAPRALVWQAWTDPKHIEQWWGPHGFTNPLCQWDAKPGNAILVHMHGPQGSPFDFDMPMGGAFEEVIAPERLVFITNAMPDETGQPQLEVRNGVTFEDCNGKTKVTLHAIVLRSTPAVAGAIAGMEQGWTQSLEKLAALLDQLA</sequence>
<gene>
    <name evidence="3" type="ORF">GALL_190670</name>
</gene>
<dbReference type="Pfam" id="PF08327">
    <property type="entry name" value="AHSA1"/>
    <property type="match status" value="1"/>
</dbReference>
<evidence type="ECO:0000259" key="2">
    <source>
        <dbReference type="Pfam" id="PF08327"/>
    </source>
</evidence>
<dbReference type="EMBL" id="MLJW01000112">
    <property type="protein sequence ID" value="OIQ98972.1"/>
    <property type="molecule type" value="Genomic_DNA"/>
</dbReference>
<organism evidence="3">
    <name type="scientific">mine drainage metagenome</name>
    <dbReference type="NCBI Taxonomy" id="410659"/>
    <lineage>
        <taxon>unclassified sequences</taxon>
        <taxon>metagenomes</taxon>
        <taxon>ecological metagenomes</taxon>
    </lineage>
</organism>
<comment type="similarity">
    <text evidence="1">Belongs to the AHA1 family.</text>
</comment>
<accession>A0A1J5S407</accession>
<dbReference type="InterPro" id="IPR023393">
    <property type="entry name" value="START-like_dom_sf"/>
</dbReference>
<name>A0A1J5S407_9ZZZZ</name>
<proteinExistence type="inferred from homology"/>
<evidence type="ECO:0000313" key="3">
    <source>
        <dbReference type="EMBL" id="OIQ98972.1"/>
    </source>
</evidence>
<protein>
    <recommendedName>
        <fullName evidence="2">Activator of Hsp90 ATPase homologue 1/2-like C-terminal domain-containing protein</fullName>
    </recommendedName>
</protein>
<feature type="domain" description="Activator of Hsp90 ATPase homologue 1/2-like C-terminal" evidence="2">
    <location>
        <begin position="16"/>
        <end position="155"/>
    </location>
</feature>
<dbReference type="Gene3D" id="3.30.530.20">
    <property type="match status" value="1"/>
</dbReference>
<dbReference type="SUPFAM" id="SSF55961">
    <property type="entry name" value="Bet v1-like"/>
    <property type="match status" value="1"/>
</dbReference>
<dbReference type="InterPro" id="IPR013538">
    <property type="entry name" value="ASHA1/2-like_C"/>
</dbReference>
<reference evidence="3" key="1">
    <citation type="submission" date="2016-10" db="EMBL/GenBank/DDBJ databases">
        <title>Sequence of Gallionella enrichment culture.</title>
        <authorList>
            <person name="Poehlein A."/>
            <person name="Muehling M."/>
            <person name="Daniel R."/>
        </authorList>
    </citation>
    <scope>NUCLEOTIDE SEQUENCE</scope>
</reference>
<evidence type="ECO:0000256" key="1">
    <source>
        <dbReference type="ARBA" id="ARBA00006817"/>
    </source>
</evidence>
<comment type="caution">
    <text evidence="3">The sequence shown here is derived from an EMBL/GenBank/DDBJ whole genome shotgun (WGS) entry which is preliminary data.</text>
</comment>
<dbReference type="AlphaFoldDB" id="A0A1J5S407"/>